<dbReference type="EMBL" id="SNRW01005644">
    <property type="protein sequence ID" value="KAA6384667.1"/>
    <property type="molecule type" value="Genomic_DNA"/>
</dbReference>
<proteinExistence type="predicted"/>
<accession>A0A5J4VPU3</accession>
<organism evidence="2 3">
    <name type="scientific">Streblomastix strix</name>
    <dbReference type="NCBI Taxonomy" id="222440"/>
    <lineage>
        <taxon>Eukaryota</taxon>
        <taxon>Metamonada</taxon>
        <taxon>Preaxostyla</taxon>
        <taxon>Oxymonadida</taxon>
        <taxon>Streblomastigidae</taxon>
        <taxon>Streblomastix</taxon>
    </lineage>
</organism>
<name>A0A5J4VPU3_9EUKA</name>
<dbReference type="Proteomes" id="UP000324800">
    <property type="component" value="Unassembled WGS sequence"/>
</dbReference>
<feature type="compositionally biased region" description="Basic residues" evidence="1">
    <location>
        <begin position="152"/>
        <end position="161"/>
    </location>
</feature>
<protein>
    <submittedName>
        <fullName evidence="2">Uncharacterized protein</fullName>
    </submittedName>
</protein>
<sequence>MKRKVIKNVYSEAIGLAGGSQEENQNIIKIGMQGIRNIISVYHEGVGNCQKQPILMKQAIEEIEEQGSIEEIDSHVYYNRMRIWSFKQSVRKTNKQLLFLRTDDEYDQDQDGDGEYNEDVFGAGIENIEEVERLGGGKERDGDNREELNKTSGRRKSGRRGAMKEEEDEDVDSRKGKNSHETEKEELEQKKIPDQIRQIQV</sequence>
<evidence type="ECO:0000256" key="1">
    <source>
        <dbReference type="SAM" id="MobiDB-lite"/>
    </source>
</evidence>
<evidence type="ECO:0000313" key="2">
    <source>
        <dbReference type="EMBL" id="KAA6384667.1"/>
    </source>
</evidence>
<evidence type="ECO:0000313" key="3">
    <source>
        <dbReference type="Proteomes" id="UP000324800"/>
    </source>
</evidence>
<feature type="compositionally biased region" description="Basic and acidic residues" evidence="1">
    <location>
        <begin position="131"/>
        <end position="149"/>
    </location>
</feature>
<feature type="compositionally biased region" description="Basic and acidic residues" evidence="1">
    <location>
        <begin position="172"/>
        <end position="194"/>
    </location>
</feature>
<dbReference type="AlphaFoldDB" id="A0A5J4VPU3"/>
<feature type="region of interest" description="Disordered" evidence="1">
    <location>
        <begin position="131"/>
        <end position="201"/>
    </location>
</feature>
<comment type="caution">
    <text evidence="2">The sequence shown here is derived from an EMBL/GenBank/DDBJ whole genome shotgun (WGS) entry which is preliminary data.</text>
</comment>
<reference evidence="2 3" key="1">
    <citation type="submission" date="2019-03" db="EMBL/GenBank/DDBJ databases">
        <title>Single cell metagenomics reveals metabolic interactions within the superorganism composed of flagellate Streblomastix strix and complex community of Bacteroidetes bacteria on its surface.</title>
        <authorList>
            <person name="Treitli S.C."/>
            <person name="Kolisko M."/>
            <person name="Husnik F."/>
            <person name="Keeling P."/>
            <person name="Hampl V."/>
        </authorList>
    </citation>
    <scope>NUCLEOTIDE SEQUENCE [LARGE SCALE GENOMIC DNA]</scope>
    <source>
        <strain evidence="2">ST1C</strain>
    </source>
</reference>
<gene>
    <name evidence="2" type="ORF">EZS28_019807</name>
</gene>